<gene>
    <name evidence="3" type="ORF">San01_50310</name>
</gene>
<evidence type="ECO:0000313" key="3">
    <source>
        <dbReference type="EMBL" id="GES32544.1"/>
    </source>
</evidence>
<organism evidence="3 4">
    <name type="scientific">Streptomyces angustmyceticus</name>
    <dbReference type="NCBI Taxonomy" id="285578"/>
    <lineage>
        <taxon>Bacteria</taxon>
        <taxon>Bacillati</taxon>
        <taxon>Actinomycetota</taxon>
        <taxon>Actinomycetes</taxon>
        <taxon>Kitasatosporales</taxon>
        <taxon>Streptomycetaceae</taxon>
        <taxon>Streptomyces</taxon>
    </lineage>
</organism>
<dbReference type="Proteomes" id="UP000325598">
    <property type="component" value="Unassembled WGS sequence"/>
</dbReference>
<accession>A0A5J4LJ67</accession>
<keyword evidence="2" id="KW-1133">Transmembrane helix</keyword>
<reference evidence="3 4" key="1">
    <citation type="submission" date="2019-10" db="EMBL/GenBank/DDBJ databases">
        <title>Whole genome shotgun sequence of Streptomyces angustmyceticus NBRC 3934.</title>
        <authorList>
            <person name="Hosoyama A."/>
            <person name="Ichikawa N."/>
            <person name="Kimura A."/>
            <person name="Kitahashi Y."/>
            <person name="Komaki H."/>
            <person name="Uohara A."/>
        </authorList>
    </citation>
    <scope>NUCLEOTIDE SEQUENCE [LARGE SCALE GENOMIC DNA]</scope>
    <source>
        <strain evidence="3 4">NBRC 3934</strain>
    </source>
</reference>
<dbReference type="AlphaFoldDB" id="A0A5J4LJ67"/>
<keyword evidence="4" id="KW-1185">Reference proteome</keyword>
<name>A0A5J4LJ67_9ACTN</name>
<comment type="caution">
    <text evidence="3">The sequence shown here is derived from an EMBL/GenBank/DDBJ whole genome shotgun (WGS) entry which is preliminary data.</text>
</comment>
<evidence type="ECO:0000256" key="1">
    <source>
        <dbReference type="SAM" id="MobiDB-lite"/>
    </source>
</evidence>
<keyword evidence="2" id="KW-0472">Membrane</keyword>
<feature type="compositionally biased region" description="Polar residues" evidence="1">
    <location>
        <begin position="115"/>
        <end position="126"/>
    </location>
</feature>
<feature type="region of interest" description="Disordered" evidence="1">
    <location>
        <begin position="105"/>
        <end position="126"/>
    </location>
</feature>
<evidence type="ECO:0000256" key="2">
    <source>
        <dbReference type="SAM" id="Phobius"/>
    </source>
</evidence>
<evidence type="ECO:0000313" key="4">
    <source>
        <dbReference type="Proteomes" id="UP000325598"/>
    </source>
</evidence>
<feature type="transmembrane region" description="Helical" evidence="2">
    <location>
        <begin position="58"/>
        <end position="80"/>
    </location>
</feature>
<dbReference type="EMBL" id="BLAG01000014">
    <property type="protein sequence ID" value="GES32544.1"/>
    <property type="molecule type" value="Genomic_DNA"/>
</dbReference>
<protein>
    <submittedName>
        <fullName evidence="3">Uncharacterized protein</fullName>
    </submittedName>
</protein>
<feature type="compositionally biased region" description="Basic residues" evidence="1">
    <location>
        <begin position="105"/>
        <end position="114"/>
    </location>
</feature>
<proteinExistence type="predicted"/>
<keyword evidence="2" id="KW-0812">Transmembrane</keyword>
<sequence>MAHEDLLEYTEGPHHSLRMPSLAMLRTACPFRRTSRWGTFWSETISRTVQLNAGVKNMINLMLLGVVVLAVGGCACVVWAERGGPRWARRVATVTLAVSELVHRSEKRRRRRQRLSMTPTNNSGRD</sequence>